<dbReference type="PANTHER" id="PTHR35408">
    <property type="entry name" value="CHROMOSOME 15, WHOLE GENOME SHOTGUN SEQUENCE"/>
    <property type="match status" value="1"/>
</dbReference>
<feature type="transmembrane region" description="Helical" evidence="2">
    <location>
        <begin position="736"/>
        <end position="755"/>
    </location>
</feature>
<feature type="domain" description="Glycosyltransferase 2-like" evidence="3">
    <location>
        <begin position="504"/>
        <end position="718"/>
    </location>
</feature>
<gene>
    <name evidence="5" type="ORF">DFH94DRAFT_638285</name>
</gene>
<dbReference type="SUPFAM" id="SSF53448">
    <property type="entry name" value="Nucleotide-diphospho-sugar transferases"/>
    <property type="match status" value="1"/>
</dbReference>
<feature type="transmembrane region" description="Helical" evidence="2">
    <location>
        <begin position="860"/>
        <end position="884"/>
    </location>
</feature>
<dbReference type="OrthoDB" id="38531at2759"/>
<dbReference type="Pfam" id="PF13632">
    <property type="entry name" value="Glyco_trans_2_3"/>
    <property type="match status" value="1"/>
</dbReference>
<reference evidence="5" key="2">
    <citation type="journal article" date="2020" name="Nat. Commun.">
        <title>Large-scale genome sequencing of mycorrhizal fungi provides insights into the early evolution of symbiotic traits.</title>
        <authorList>
            <person name="Miyauchi S."/>
            <person name="Kiss E."/>
            <person name="Kuo A."/>
            <person name="Drula E."/>
            <person name="Kohler A."/>
            <person name="Sanchez-Garcia M."/>
            <person name="Morin E."/>
            <person name="Andreopoulos B."/>
            <person name="Barry K.W."/>
            <person name="Bonito G."/>
            <person name="Buee M."/>
            <person name="Carver A."/>
            <person name="Chen C."/>
            <person name="Cichocki N."/>
            <person name="Clum A."/>
            <person name="Culley D."/>
            <person name="Crous P.W."/>
            <person name="Fauchery L."/>
            <person name="Girlanda M."/>
            <person name="Hayes R.D."/>
            <person name="Keri Z."/>
            <person name="LaButti K."/>
            <person name="Lipzen A."/>
            <person name="Lombard V."/>
            <person name="Magnuson J."/>
            <person name="Maillard F."/>
            <person name="Murat C."/>
            <person name="Nolan M."/>
            <person name="Ohm R.A."/>
            <person name="Pangilinan J."/>
            <person name="Pereira M.F."/>
            <person name="Perotto S."/>
            <person name="Peter M."/>
            <person name="Pfister S."/>
            <person name="Riley R."/>
            <person name="Sitrit Y."/>
            <person name="Stielow J.B."/>
            <person name="Szollosi G."/>
            <person name="Zifcakova L."/>
            <person name="Stursova M."/>
            <person name="Spatafora J.W."/>
            <person name="Tedersoo L."/>
            <person name="Vaario L.M."/>
            <person name="Yamada A."/>
            <person name="Yan M."/>
            <person name="Wang P."/>
            <person name="Xu J."/>
            <person name="Bruns T."/>
            <person name="Baldrian P."/>
            <person name="Vilgalys R."/>
            <person name="Dunand C."/>
            <person name="Henrissat B."/>
            <person name="Grigoriev I.V."/>
            <person name="Hibbett D."/>
            <person name="Nagy L.G."/>
            <person name="Martin F.M."/>
        </authorList>
    </citation>
    <scope>NUCLEOTIDE SEQUENCE</scope>
    <source>
        <strain evidence="5">Prilba</strain>
    </source>
</reference>
<evidence type="ECO:0000259" key="4">
    <source>
        <dbReference type="Pfam" id="PF25550"/>
    </source>
</evidence>
<evidence type="ECO:0000313" key="6">
    <source>
        <dbReference type="Proteomes" id="UP000759537"/>
    </source>
</evidence>
<dbReference type="EMBL" id="WHVB01000030">
    <property type="protein sequence ID" value="KAF8468736.1"/>
    <property type="molecule type" value="Genomic_DNA"/>
</dbReference>
<reference evidence="5" key="1">
    <citation type="submission" date="2019-10" db="EMBL/GenBank/DDBJ databases">
        <authorList>
            <consortium name="DOE Joint Genome Institute"/>
            <person name="Kuo A."/>
            <person name="Miyauchi S."/>
            <person name="Kiss E."/>
            <person name="Drula E."/>
            <person name="Kohler A."/>
            <person name="Sanchez-Garcia M."/>
            <person name="Andreopoulos B."/>
            <person name="Barry K.W."/>
            <person name="Bonito G."/>
            <person name="Buee M."/>
            <person name="Carver A."/>
            <person name="Chen C."/>
            <person name="Cichocki N."/>
            <person name="Clum A."/>
            <person name="Culley D."/>
            <person name="Crous P.W."/>
            <person name="Fauchery L."/>
            <person name="Girlanda M."/>
            <person name="Hayes R."/>
            <person name="Keri Z."/>
            <person name="LaButti K."/>
            <person name="Lipzen A."/>
            <person name="Lombard V."/>
            <person name="Magnuson J."/>
            <person name="Maillard F."/>
            <person name="Morin E."/>
            <person name="Murat C."/>
            <person name="Nolan M."/>
            <person name="Ohm R."/>
            <person name="Pangilinan J."/>
            <person name="Pereira M."/>
            <person name="Perotto S."/>
            <person name="Peter M."/>
            <person name="Riley R."/>
            <person name="Sitrit Y."/>
            <person name="Stielow B."/>
            <person name="Szollosi G."/>
            <person name="Zifcakova L."/>
            <person name="Stursova M."/>
            <person name="Spatafora J.W."/>
            <person name="Tedersoo L."/>
            <person name="Vaario L.-M."/>
            <person name="Yamada A."/>
            <person name="Yan M."/>
            <person name="Wang P."/>
            <person name="Xu J."/>
            <person name="Bruns T."/>
            <person name="Baldrian P."/>
            <person name="Vilgalys R."/>
            <person name="Henrissat B."/>
            <person name="Grigoriev I.V."/>
            <person name="Hibbett D."/>
            <person name="Nagy L.G."/>
            <person name="Martin F.M."/>
        </authorList>
    </citation>
    <scope>NUCLEOTIDE SEQUENCE</scope>
    <source>
        <strain evidence="5">Prilba</strain>
    </source>
</reference>
<dbReference type="GO" id="GO:0016740">
    <property type="term" value="F:transferase activity"/>
    <property type="evidence" value="ECO:0007669"/>
    <property type="project" value="UniProtKB-KW"/>
</dbReference>
<keyword evidence="6" id="KW-1185">Reference proteome</keyword>
<feature type="transmembrane region" description="Helical" evidence="2">
    <location>
        <begin position="245"/>
        <end position="266"/>
    </location>
</feature>
<organism evidence="5 6">
    <name type="scientific">Russula ochroleuca</name>
    <dbReference type="NCBI Taxonomy" id="152965"/>
    <lineage>
        <taxon>Eukaryota</taxon>
        <taxon>Fungi</taxon>
        <taxon>Dikarya</taxon>
        <taxon>Basidiomycota</taxon>
        <taxon>Agaricomycotina</taxon>
        <taxon>Agaricomycetes</taxon>
        <taxon>Russulales</taxon>
        <taxon>Russulaceae</taxon>
        <taxon>Russula</taxon>
    </lineage>
</organism>
<evidence type="ECO:0000313" key="5">
    <source>
        <dbReference type="EMBL" id="KAF8468736.1"/>
    </source>
</evidence>
<dbReference type="InterPro" id="IPR029044">
    <property type="entry name" value="Nucleotide-diphossugar_trans"/>
</dbReference>
<evidence type="ECO:0000259" key="3">
    <source>
        <dbReference type="Pfam" id="PF13632"/>
    </source>
</evidence>
<sequence length="889" mass="100401">MDYDAYDALLHHIFRQTQGDAWFKPSAENIHAGVCLRIQTGQYRVFPYENRFLEPFEAAVRVLNPVVAVKVRSAAVHVALSTVNDDATAIYVDDDTRIQILDSMPDLPRADKEQCGAFIRDERVLVVWSDNLDSIIPLCRDFDDSLIKLVWSRRHSLTSLAPGHSLVPTPAATSASDVDINEKPPQEVESESATASPEPESNAKPISGGSLWGWRIGSKAKRAPALRDIERGGASARPTRYFAPVYGGLGLALSTYFIGSGVSILLQEWRLTHDYPRFALLVTAPFLFCVSLFFSLQVITNISYVLGPVAQYHENSKYYSAVKPAANKEVDAHLPHITIELPVYKESLVQTIAPSIMSIKKAMQTYARQGGTSSIFVHDDGLQLLPESDREERIRFYADHGIGWVARPKHDDSEGGFKRRGRFKKASNMNYGLALSLKMEEIIGRLEIERGEKASLADSADSDDDREDIEEQALRVAVEEIYEESGRRFKPWAHNAKALRMGEVILIVDSDTIVPEDCFRDAARELAECPEVAIIQHDSDVMQVAHHYFENGIAHFTRRINKCISMACANGEVAPFVGHNAFLRWSALQDAAFNDPGDNDQKKIWSETNVSEDFDMALRLQLKGYIIRWATYSEGGFKEGVSLTCDDELNRWQKYSYGCNELIFNPLIRWWRLGPINKQLRIFLWSDAPVHYKVSMMSYMFSYYGLAASALLSVLNYLILGLAFSVDGFYEHSFEIWLACTVVFPGAGNFGYTLLEYRLGQRSIASSFLENITWIPFFFFFFGGLSIHLSQALLAHLFSYNITWGATKKEVERSNFFIEVPRILRRFWLSLIIGFFLFAMMIVFSTNLVPSGWQIPGVDWAVIFPLAVVAGSHILFPIVLNPWLMIFSY</sequence>
<dbReference type="InterPro" id="IPR057688">
    <property type="entry name" value="DUF7928"/>
</dbReference>
<name>A0A9P5JXI9_9AGAM</name>
<protein>
    <submittedName>
        <fullName evidence="5">Glycosyl transferase family group 2-domain-containing protein</fullName>
    </submittedName>
</protein>
<proteinExistence type="predicted"/>
<keyword evidence="2" id="KW-0472">Membrane</keyword>
<keyword evidence="5" id="KW-0808">Transferase</keyword>
<keyword evidence="2" id="KW-1133">Transmembrane helix</keyword>
<feature type="domain" description="DUF7928" evidence="4">
    <location>
        <begin position="5"/>
        <end position="156"/>
    </location>
</feature>
<accession>A0A9P5JXI9</accession>
<dbReference type="Gene3D" id="3.90.550.10">
    <property type="entry name" value="Spore Coat Polysaccharide Biosynthesis Protein SpsA, Chain A"/>
    <property type="match status" value="1"/>
</dbReference>
<feature type="compositionally biased region" description="Low complexity" evidence="1">
    <location>
        <begin position="191"/>
        <end position="200"/>
    </location>
</feature>
<feature type="transmembrane region" description="Helical" evidence="2">
    <location>
        <begin position="827"/>
        <end position="848"/>
    </location>
</feature>
<dbReference type="Pfam" id="PF25550">
    <property type="entry name" value="DUF7928"/>
    <property type="match status" value="1"/>
</dbReference>
<feature type="region of interest" description="Disordered" evidence="1">
    <location>
        <begin position="168"/>
        <end position="210"/>
    </location>
</feature>
<evidence type="ECO:0000256" key="2">
    <source>
        <dbReference type="SAM" id="Phobius"/>
    </source>
</evidence>
<dbReference type="Proteomes" id="UP000759537">
    <property type="component" value="Unassembled WGS sequence"/>
</dbReference>
<dbReference type="InterPro" id="IPR001173">
    <property type="entry name" value="Glyco_trans_2-like"/>
</dbReference>
<feature type="transmembrane region" description="Helical" evidence="2">
    <location>
        <begin position="701"/>
        <end position="724"/>
    </location>
</feature>
<evidence type="ECO:0000256" key="1">
    <source>
        <dbReference type="SAM" id="MobiDB-lite"/>
    </source>
</evidence>
<feature type="transmembrane region" description="Helical" evidence="2">
    <location>
        <begin position="775"/>
        <end position="798"/>
    </location>
</feature>
<dbReference type="PANTHER" id="PTHR35408:SF3">
    <property type="entry name" value="GLYCOSYLTRANSFERASE 2-LIKE DOMAIN-CONTAINING PROTEIN"/>
    <property type="match status" value="1"/>
</dbReference>
<comment type="caution">
    <text evidence="5">The sequence shown here is derived from an EMBL/GenBank/DDBJ whole genome shotgun (WGS) entry which is preliminary data.</text>
</comment>
<feature type="transmembrane region" description="Helical" evidence="2">
    <location>
        <begin position="278"/>
        <end position="299"/>
    </location>
</feature>
<dbReference type="AlphaFoldDB" id="A0A9P5JXI9"/>
<keyword evidence="2" id="KW-0812">Transmembrane</keyword>